<accession>A0A9D3UQU4</accession>
<proteinExistence type="predicted"/>
<comment type="caution">
    <text evidence="2">The sequence shown here is derived from an EMBL/GenBank/DDBJ whole genome shotgun (WGS) entry which is preliminary data.</text>
</comment>
<feature type="signal peptide" evidence="1">
    <location>
        <begin position="1"/>
        <end position="28"/>
    </location>
</feature>
<keyword evidence="3" id="KW-1185">Reference proteome</keyword>
<evidence type="ECO:0000313" key="2">
    <source>
        <dbReference type="EMBL" id="KAH1055707.1"/>
    </source>
</evidence>
<protein>
    <recommendedName>
        <fullName evidence="4">Secreted protein</fullName>
    </recommendedName>
</protein>
<dbReference type="AlphaFoldDB" id="A0A9D3UQU4"/>
<evidence type="ECO:0000313" key="3">
    <source>
        <dbReference type="Proteomes" id="UP000828251"/>
    </source>
</evidence>
<reference evidence="2 3" key="1">
    <citation type="journal article" date="2021" name="Plant Biotechnol. J.">
        <title>Multi-omics assisted identification of the key and species-specific regulatory components of drought-tolerant mechanisms in Gossypium stocksii.</title>
        <authorList>
            <person name="Yu D."/>
            <person name="Ke L."/>
            <person name="Zhang D."/>
            <person name="Wu Y."/>
            <person name="Sun Y."/>
            <person name="Mei J."/>
            <person name="Sun J."/>
            <person name="Sun Y."/>
        </authorList>
    </citation>
    <scope>NUCLEOTIDE SEQUENCE [LARGE SCALE GENOMIC DNA]</scope>
    <source>
        <strain evidence="3">cv. E1</strain>
        <tissue evidence="2">Leaf</tissue>
    </source>
</reference>
<evidence type="ECO:0000256" key="1">
    <source>
        <dbReference type="SAM" id="SignalP"/>
    </source>
</evidence>
<sequence length="80" mass="9007">MPTLWRAVRCKRLMDLLVVFVLYLEAKGEVLDCASNVKSVGGSSISPSGAYTTITVIMKEHHRWHGRCTQRIRVVVNFSS</sequence>
<evidence type="ECO:0008006" key="4">
    <source>
        <dbReference type="Google" id="ProtNLM"/>
    </source>
</evidence>
<organism evidence="2 3">
    <name type="scientific">Gossypium stocksii</name>
    <dbReference type="NCBI Taxonomy" id="47602"/>
    <lineage>
        <taxon>Eukaryota</taxon>
        <taxon>Viridiplantae</taxon>
        <taxon>Streptophyta</taxon>
        <taxon>Embryophyta</taxon>
        <taxon>Tracheophyta</taxon>
        <taxon>Spermatophyta</taxon>
        <taxon>Magnoliopsida</taxon>
        <taxon>eudicotyledons</taxon>
        <taxon>Gunneridae</taxon>
        <taxon>Pentapetalae</taxon>
        <taxon>rosids</taxon>
        <taxon>malvids</taxon>
        <taxon>Malvales</taxon>
        <taxon>Malvaceae</taxon>
        <taxon>Malvoideae</taxon>
        <taxon>Gossypium</taxon>
    </lineage>
</organism>
<dbReference type="Proteomes" id="UP000828251">
    <property type="component" value="Unassembled WGS sequence"/>
</dbReference>
<feature type="chain" id="PRO_5039445587" description="Secreted protein" evidence="1">
    <location>
        <begin position="29"/>
        <end position="80"/>
    </location>
</feature>
<dbReference type="EMBL" id="JAIQCV010000010">
    <property type="protein sequence ID" value="KAH1055707.1"/>
    <property type="molecule type" value="Genomic_DNA"/>
</dbReference>
<name>A0A9D3UQU4_9ROSI</name>
<gene>
    <name evidence="2" type="ORF">J1N35_033772</name>
</gene>
<keyword evidence="1" id="KW-0732">Signal</keyword>